<reference evidence="1 2" key="1">
    <citation type="journal article" date="2011" name="Front. Microbiol.">
        <title>Two Strains of Crocosphaera watsonii with Highly Conserved Genomes are Distinguished by Strain-Specific Features.</title>
        <authorList>
            <person name="Bench S.R."/>
            <person name="Ilikchyan I.N."/>
            <person name="Tripp H.J."/>
            <person name="Zehr J.P."/>
        </authorList>
    </citation>
    <scope>NUCLEOTIDE SEQUENCE [LARGE SCALE GENOMIC DNA]</scope>
    <source>
        <strain evidence="1 2">WH 0003</strain>
    </source>
</reference>
<name>G5JF01_CROWT</name>
<evidence type="ECO:0000313" key="2">
    <source>
        <dbReference type="Proteomes" id="UP000003477"/>
    </source>
</evidence>
<dbReference type="AlphaFoldDB" id="G5JF01"/>
<proteinExistence type="predicted"/>
<protein>
    <submittedName>
        <fullName evidence="1">Uncharacterized protein</fullName>
    </submittedName>
</protein>
<evidence type="ECO:0000313" key="1">
    <source>
        <dbReference type="EMBL" id="EHJ09232.1"/>
    </source>
</evidence>
<dbReference type="Proteomes" id="UP000003477">
    <property type="component" value="Unassembled WGS sequence"/>
</dbReference>
<gene>
    <name evidence="1" type="ORF">CWATWH0003_B338</name>
</gene>
<dbReference type="EMBL" id="AESD01001122">
    <property type="protein sequence ID" value="EHJ09232.1"/>
    <property type="molecule type" value="Genomic_DNA"/>
</dbReference>
<organism evidence="1 2">
    <name type="scientific">Crocosphaera watsonii WH 0003</name>
    <dbReference type="NCBI Taxonomy" id="423471"/>
    <lineage>
        <taxon>Bacteria</taxon>
        <taxon>Bacillati</taxon>
        <taxon>Cyanobacteriota</taxon>
        <taxon>Cyanophyceae</taxon>
        <taxon>Oscillatoriophycideae</taxon>
        <taxon>Chroococcales</taxon>
        <taxon>Aphanothecaceae</taxon>
        <taxon>Crocosphaera</taxon>
    </lineage>
</organism>
<sequence length="44" mass="5008">MFLLSHRRVLIIWVKENPSAVIATNRPPGNNRLKAEYKCSVVAD</sequence>
<accession>G5JF01</accession>
<comment type="caution">
    <text evidence="1">The sequence shown here is derived from an EMBL/GenBank/DDBJ whole genome shotgun (WGS) entry which is preliminary data.</text>
</comment>